<sequence>MVITKGWNPTRQFRLLEVGTNRIRENQAIIQDIEEQLTQTGHTQIPSGSQGAGQISSAVASNHSETNISVSKTHHSSQSCEVSRRRQGYNGKSKTTFSQRKRESEPMIKKMSALVKEIDHNVVTPESNLNSDSLWLKIAQFAEKTQKRFSELQPSQERMKKLTASMDKIVKTLQGYSQLRKGSEETKKILNLVFEEQHHRKRDRAFLDQDINKLFNVYHDMKPQPQGHVMDNPYHQDDIKPDVMLMNKAESPSQYQDGDDMSYPEKEALKQLPEASSWPKLSGTGEYHHMELIYYIDGPFIDAPSIPDY</sequence>
<dbReference type="EMBL" id="AVOT02012151">
    <property type="protein sequence ID" value="MBW0493611.1"/>
    <property type="molecule type" value="Genomic_DNA"/>
</dbReference>
<evidence type="ECO:0000256" key="1">
    <source>
        <dbReference type="SAM" id="MobiDB-lite"/>
    </source>
</evidence>
<feature type="compositionally biased region" description="Low complexity" evidence="1">
    <location>
        <begin position="44"/>
        <end position="61"/>
    </location>
</feature>
<protein>
    <submittedName>
        <fullName evidence="2">Uncharacterized protein</fullName>
    </submittedName>
</protein>
<feature type="region of interest" description="Disordered" evidence="1">
    <location>
        <begin position="41"/>
        <end position="105"/>
    </location>
</feature>
<accession>A0A9Q3D485</accession>
<evidence type="ECO:0000313" key="2">
    <source>
        <dbReference type="EMBL" id="MBW0493611.1"/>
    </source>
</evidence>
<evidence type="ECO:0000313" key="3">
    <source>
        <dbReference type="Proteomes" id="UP000765509"/>
    </source>
</evidence>
<comment type="caution">
    <text evidence="2">The sequence shown here is derived from an EMBL/GenBank/DDBJ whole genome shotgun (WGS) entry which is preliminary data.</text>
</comment>
<gene>
    <name evidence="2" type="ORF">O181_033326</name>
</gene>
<name>A0A9Q3D485_9BASI</name>
<dbReference type="AlphaFoldDB" id="A0A9Q3D485"/>
<organism evidence="2 3">
    <name type="scientific">Austropuccinia psidii MF-1</name>
    <dbReference type="NCBI Taxonomy" id="1389203"/>
    <lineage>
        <taxon>Eukaryota</taxon>
        <taxon>Fungi</taxon>
        <taxon>Dikarya</taxon>
        <taxon>Basidiomycota</taxon>
        <taxon>Pucciniomycotina</taxon>
        <taxon>Pucciniomycetes</taxon>
        <taxon>Pucciniales</taxon>
        <taxon>Sphaerophragmiaceae</taxon>
        <taxon>Austropuccinia</taxon>
    </lineage>
</organism>
<reference evidence="2" key="1">
    <citation type="submission" date="2021-03" db="EMBL/GenBank/DDBJ databases">
        <title>Draft genome sequence of rust myrtle Austropuccinia psidii MF-1, a brazilian biotype.</title>
        <authorList>
            <person name="Quecine M.C."/>
            <person name="Pachon D.M.R."/>
            <person name="Bonatelli M.L."/>
            <person name="Correr F.H."/>
            <person name="Franceschini L.M."/>
            <person name="Leite T.F."/>
            <person name="Margarido G.R.A."/>
            <person name="Almeida C.A."/>
            <person name="Ferrarezi J.A."/>
            <person name="Labate C.A."/>
        </authorList>
    </citation>
    <scope>NUCLEOTIDE SEQUENCE</scope>
    <source>
        <strain evidence="2">MF-1</strain>
    </source>
</reference>
<keyword evidence="3" id="KW-1185">Reference proteome</keyword>
<feature type="compositionally biased region" description="Polar residues" evidence="1">
    <location>
        <begin position="62"/>
        <end position="81"/>
    </location>
</feature>
<proteinExistence type="predicted"/>
<dbReference type="Proteomes" id="UP000765509">
    <property type="component" value="Unassembled WGS sequence"/>
</dbReference>